<keyword evidence="3" id="KW-1185">Reference proteome</keyword>
<feature type="compositionally biased region" description="Basic residues" evidence="1">
    <location>
        <begin position="160"/>
        <end position="171"/>
    </location>
</feature>
<feature type="compositionally biased region" description="Low complexity" evidence="1">
    <location>
        <begin position="117"/>
        <end position="154"/>
    </location>
</feature>
<dbReference type="AlphaFoldDB" id="A0A444ZAG0"/>
<evidence type="ECO:0000313" key="2">
    <source>
        <dbReference type="EMBL" id="RYR11171.1"/>
    </source>
</evidence>
<organism evidence="2 3">
    <name type="scientific">Arachis hypogaea</name>
    <name type="common">Peanut</name>
    <dbReference type="NCBI Taxonomy" id="3818"/>
    <lineage>
        <taxon>Eukaryota</taxon>
        <taxon>Viridiplantae</taxon>
        <taxon>Streptophyta</taxon>
        <taxon>Embryophyta</taxon>
        <taxon>Tracheophyta</taxon>
        <taxon>Spermatophyta</taxon>
        <taxon>Magnoliopsida</taxon>
        <taxon>eudicotyledons</taxon>
        <taxon>Gunneridae</taxon>
        <taxon>Pentapetalae</taxon>
        <taxon>rosids</taxon>
        <taxon>fabids</taxon>
        <taxon>Fabales</taxon>
        <taxon>Fabaceae</taxon>
        <taxon>Papilionoideae</taxon>
        <taxon>50 kb inversion clade</taxon>
        <taxon>dalbergioids sensu lato</taxon>
        <taxon>Dalbergieae</taxon>
        <taxon>Pterocarpus clade</taxon>
        <taxon>Arachis</taxon>
    </lineage>
</organism>
<proteinExistence type="predicted"/>
<dbReference type="OrthoDB" id="778913at2759"/>
<sequence length="358" mass="40171">MATNIWHAKWKQVEENDQDEDEDEELEALSLCDLPVNSIEQEDLPRKPPASQISETREAEFDFCSWGGPVEMCSADEVFFQGQMLPLCVSSKSTTSQRYGQKHEWLFESRSESMDHFSSSEFHSSSSRSSSLRSQNSCSSTSSTTITTRTTRTSNARREVRGHHFYTHHPSPKPQLKANITRQGSFGNNHGRKSSSAWDIFRLGVVPAPEIGLQDIKVRSTNNVNSKNYSNFNFNFNANVATTNNSVEMSNNISGKSKNVLKQFMNKGSGLFSGCKCSSIETVEADIAMIGGHTKKSNETEGTVHAMKEKVVEQKRQNSRVKQGKKGVPRHHQSFEWMKGLLNNTKYHDEEALLSSSS</sequence>
<evidence type="ECO:0000256" key="1">
    <source>
        <dbReference type="SAM" id="MobiDB-lite"/>
    </source>
</evidence>
<dbReference type="Gramene" id="arahy.Tifrunner.gnm2.ann2.Ah15g068900.1">
    <property type="protein sequence ID" value="arahy.Tifrunner.gnm2.ann2.Ah15g068900.1-CDS-1"/>
    <property type="gene ID" value="arahy.Tifrunner.gnm2.ann2.Ah15g068900"/>
</dbReference>
<gene>
    <name evidence="2" type="ORF">Ahy_B05g079650</name>
</gene>
<dbReference type="PANTHER" id="PTHR33922">
    <property type="entry name" value="OS01G0888066 PROTEIN-RELATED"/>
    <property type="match status" value="1"/>
</dbReference>
<feature type="region of interest" description="Disordered" evidence="1">
    <location>
        <begin position="117"/>
        <end position="177"/>
    </location>
</feature>
<accession>A0A444ZAG0</accession>
<dbReference type="PANTHER" id="PTHR33922:SF2">
    <property type="entry name" value="OS07G0589600 PROTEIN"/>
    <property type="match status" value="1"/>
</dbReference>
<comment type="caution">
    <text evidence="2">The sequence shown here is derived from an EMBL/GenBank/DDBJ whole genome shotgun (WGS) entry which is preliminary data.</text>
</comment>
<evidence type="ECO:0000313" key="3">
    <source>
        <dbReference type="Proteomes" id="UP000289738"/>
    </source>
</evidence>
<protein>
    <submittedName>
        <fullName evidence="2">Uncharacterized protein</fullName>
    </submittedName>
</protein>
<dbReference type="STRING" id="3818.A0A444ZAG0"/>
<reference evidence="2 3" key="1">
    <citation type="submission" date="2019-01" db="EMBL/GenBank/DDBJ databases">
        <title>Sequencing of cultivated peanut Arachis hypogaea provides insights into genome evolution and oil improvement.</title>
        <authorList>
            <person name="Chen X."/>
        </authorList>
    </citation>
    <scope>NUCLEOTIDE SEQUENCE [LARGE SCALE GENOMIC DNA]</scope>
    <source>
        <strain evidence="3">cv. Fuhuasheng</strain>
        <tissue evidence="2">Leaves</tissue>
    </source>
</reference>
<feature type="region of interest" description="Disordered" evidence="1">
    <location>
        <begin position="314"/>
        <end position="333"/>
    </location>
</feature>
<dbReference type="Proteomes" id="UP000289738">
    <property type="component" value="Chromosome B05"/>
</dbReference>
<name>A0A444ZAG0_ARAHY</name>
<feature type="compositionally biased region" description="Basic residues" evidence="1">
    <location>
        <begin position="317"/>
        <end position="332"/>
    </location>
</feature>
<dbReference type="EMBL" id="SDMP01000015">
    <property type="protein sequence ID" value="RYR11171.1"/>
    <property type="molecule type" value="Genomic_DNA"/>
</dbReference>